<sequence length="597" mass="62139">MVRYLSGNGAVFHHAQLRRSVSASDSPSCTAADQKKETCPGGILPPPFPGRSATIASNTSTSSSPSVATTDTGLSHLNLSLLGGSVSSSHLVGGQASPYMRQARKDSLGSSISSMGGSEGGSPRVTRAECENCGYVFLCAYSKGGSTYCSLDCRTTHNLYGVEDAFNHMVTGTSLEAAAHSFSVTPQRQAVYAHRPPPRQPLPGPQGSSEAPRARMDAARSMVRQIEHKQNAAALEDVNMGAGTGVCPSGVGGGGGQDADGARARTGQATGQVAPASKEAEAPPPLEPRAEGGEGAHSAMTTAGLRRPHEGLPCQEEMATPALAPDLKCSPGQALTDPPALAPMPPHPRPPLSPPSSPLFLHPVAVPRPRPAACATPLEMIMPCLSSFSTSGGEESAAAGDGQGQSSHPSYPQAFPRPLPPPTAAIRSRAPGSKSDEGSPLPFDTAHIASLERRRHAALHSHHPEHSGEERGRQGHGGRRKPGRIAPTRPDGSSLKRESPRASPSFTSSSASSSSSSPSPSSSSSPQPRTRPVPLPRCTRLPSERELGEACRVQQWQQQQQQELDQRPTGLQGKQSLEASVKADSAFERSGTAIRTV</sequence>
<gene>
    <name evidence="2" type="ORF">NSK_006075</name>
</gene>
<dbReference type="EMBL" id="SDOX01000096">
    <property type="protein sequence ID" value="TFJ82651.1"/>
    <property type="molecule type" value="Genomic_DNA"/>
</dbReference>
<feature type="region of interest" description="Disordered" evidence="1">
    <location>
        <begin position="327"/>
        <end position="356"/>
    </location>
</feature>
<evidence type="ECO:0000313" key="2">
    <source>
        <dbReference type="EMBL" id="TFJ82651.1"/>
    </source>
</evidence>
<name>A0A4D9CTR7_9STRA</name>
<feature type="compositionally biased region" description="Low complexity" evidence="1">
    <location>
        <begin position="387"/>
        <end position="407"/>
    </location>
</feature>
<feature type="region of interest" description="Disordered" evidence="1">
    <location>
        <begin position="22"/>
        <end position="69"/>
    </location>
</feature>
<keyword evidence="3" id="KW-1185">Reference proteome</keyword>
<feature type="compositionally biased region" description="Polar residues" evidence="1">
    <location>
        <begin position="22"/>
        <end position="31"/>
    </location>
</feature>
<feature type="compositionally biased region" description="Low complexity" evidence="1">
    <location>
        <begin position="501"/>
        <end position="528"/>
    </location>
</feature>
<reference evidence="2 3" key="1">
    <citation type="submission" date="2019-01" db="EMBL/GenBank/DDBJ databases">
        <title>Nuclear Genome Assembly of the Microalgal Biofuel strain Nannochloropsis salina CCMP1776.</title>
        <authorList>
            <person name="Hovde B."/>
        </authorList>
    </citation>
    <scope>NUCLEOTIDE SEQUENCE [LARGE SCALE GENOMIC DNA]</scope>
    <source>
        <strain evidence="2 3">CCMP1776</strain>
    </source>
</reference>
<feature type="region of interest" description="Disordered" evidence="1">
    <location>
        <begin position="249"/>
        <end position="298"/>
    </location>
</feature>
<feature type="region of interest" description="Disordered" evidence="1">
    <location>
        <begin position="103"/>
        <end position="124"/>
    </location>
</feature>
<feature type="region of interest" description="Disordered" evidence="1">
    <location>
        <begin position="191"/>
        <end position="221"/>
    </location>
</feature>
<accession>A0A4D9CTR7</accession>
<dbReference type="OrthoDB" id="10412276at2759"/>
<feature type="compositionally biased region" description="Basic and acidic residues" evidence="1">
    <location>
        <begin position="462"/>
        <end position="473"/>
    </location>
</feature>
<feature type="compositionally biased region" description="Pro residues" evidence="1">
    <location>
        <begin position="340"/>
        <end position="356"/>
    </location>
</feature>
<evidence type="ECO:0000256" key="1">
    <source>
        <dbReference type="SAM" id="MobiDB-lite"/>
    </source>
</evidence>
<evidence type="ECO:0000313" key="3">
    <source>
        <dbReference type="Proteomes" id="UP000355283"/>
    </source>
</evidence>
<protein>
    <submittedName>
        <fullName evidence="2">Uncharacterized protein</fullName>
    </submittedName>
</protein>
<dbReference type="Proteomes" id="UP000355283">
    <property type="component" value="Unassembled WGS sequence"/>
</dbReference>
<dbReference type="AlphaFoldDB" id="A0A4D9CTR7"/>
<comment type="caution">
    <text evidence="2">The sequence shown here is derived from an EMBL/GenBank/DDBJ whole genome shotgun (WGS) entry which is preliminary data.</text>
</comment>
<organism evidence="2 3">
    <name type="scientific">Nannochloropsis salina CCMP1776</name>
    <dbReference type="NCBI Taxonomy" id="1027361"/>
    <lineage>
        <taxon>Eukaryota</taxon>
        <taxon>Sar</taxon>
        <taxon>Stramenopiles</taxon>
        <taxon>Ochrophyta</taxon>
        <taxon>Eustigmatophyceae</taxon>
        <taxon>Eustigmatales</taxon>
        <taxon>Monodopsidaceae</taxon>
        <taxon>Microchloropsis</taxon>
        <taxon>Microchloropsis salina</taxon>
    </lineage>
</organism>
<feature type="region of interest" description="Disordered" evidence="1">
    <location>
        <begin position="387"/>
        <end position="597"/>
    </location>
</feature>
<feature type="compositionally biased region" description="Basic residues" evidence="1">
    <location>
        <begin position="474"/>
        <end position="483"/>
    </location>
</feature>
<feature type="compositionally biased region" description="Low complexity" evidence="1">
    <location>
        <begin position="52"/>
        <end position="69"/>
    </location>
</feature>
<proteinExistence type="predicted"/>